<feature type="binding site" evidence="13">
    <location>
        <position position="151"/>
    </location>
    <ligand>
        <name>ATP</name>
        <dbReference type="ChEBI" id="CHEBI:30616"/>
    </ligand>
</feature>
<dbReference type="InterPro" id="IPR045308">
    <property type="entry name" value="UbiB_bact"/>
</dbReference>
<evidence type="ECO:0000256" key="10">
    <source>
        <dbReference type="ARBA" id="ARBA00022840"/>
    </source>
</evidence>
<feature type="transmembrane region" description="Helical" evidence="13">
    <location>
        <begin position="496"/>
        <end position="518"/>
    </location>
</feature>
<evidence type="ECO:0000313" key="15">
    <source>
        <dbReference type="EMBL" id="RGE46592.1"/>
    </source>
</evidence>
<evidence type="ECO:0000256" key="9">
    <source>
        <dbReference type="ARBA" id="ARBA00022777"/>
    </source>
</evidence>
<feature type="binding site" evidence="13">
    <location>
        <begin position="125"/>
        <end position="133"/>
    </location>
    <ligand>
        <name>ATP</name>
        <dbReference type="ChEBI" id="CHEBI:30616"/>
    </ligand>
</feature>
<dbReference type="OrthoDB" id="9795390at2"/>
<dbReference type="PANTHER" id="PTHR10566">
    <property type="entry name" value="CHAPERONE-ACTIVITY OF BC1 COMPLEX CABC1 -RELATED"/>
    <property type="match status" value="1"/>
</dbReference>
<accession>A0A373FSS0</accession>
<keyword evidence="5 13" id="KW-0808">Transferase</keyword>
<evidence type="ECO:0000256" key="3">
    <source>
        <dbReference type="ARBA" id="ARBA00022475"/>
    </source>
</evidence>
<keyword evidence="7 13" id="KW-0812">Transmembrane</keyword>
<comment type="caution">
    <text evidence="15">The sequence shown here is derived from an EMBL/GenBank/DDBJ whole genome shotgun (WGS) entry which is preliminary data.</text>
</comment>
<comment type="pathway">
    <text evidence="1 13">Cofactor biosynthesis; ubiquinone biosynthesis [regulation].</text>
</comment>
<dbReference type="Proteomes" id="UP000261948">
    <property type="component" value="Unassembled WGS sequence"/>
</dbReference>
<sequence>MSRFLRGWAILWVVFRYGLDELVLSGLPHPALRSLRRVLTLGRKLDKPRGQRLREALEELGPIFVKFGQVLSTRSDLMPPDVAEELAKLQDRVPPFDSQIAVDTIERSFRKPLDQVFVSFDRQPVASASIAQVHFAVIRDKAGVEHEVAVKVLRPGMKSVIDKDLALMHMMASWLERLSHDGKRLKPKEVVAEFDNYLHDELDLIREASNAAQLRRNMEGLDLVLIPEIHWDYCHTDVMVMQRMNGVPISQVERLREAGVDIPKLARDGVTIFFTQVFRDGFFHADMHPGNIMVSLEPDTFGRYISLDFGIVGTLTEFDKEYLAQNFLAFFRRDYKRVAALHVESGWVPATTRVEELEAAIRAVCEPYFDRPLSEISLGMVLMRLFQTSRRFQVEIQPQLVLLQKTLLNIEGLGRQLDPNLDLWSTAKPFLEKWMLDQMGPQRLWREIQAQAPRYAKILPDMPRVLHQYLSRPSSGSDSDALLKELLKAQKTTNRLLQAILCGGIGFVIGLVVLQILLRWRF</sequence>
<evidence type="ECO:0000256" key="1">
    <source>
        <dbReference type="ARBA" id="ARBA00005020"/>
    </source>
</evidence>
<dbReference type="GO" id="GO:0005886">
    <property type="term" value="C:plasma membrane"/>
    <property type="evidence" value="ECO:0007669"/>
    <property type="project" value="UniProtKB-SubCell"/>
</dbReference>
<evidence type="ECO:0000256" key="2">
    <source>
        <dbReference type="ARBA" id="ARBA00009670"/>
    </source>
</evidence>
<keyword evidence="12 13" id="KW-0472">Membrane</keyword>
<protein>
    <recommendedName>
        <fullName evidence="13">Probable protein kinase UbiB</fullName>
        <ecNumber evidence="13">2.7.-.-</ecNumber>
    </recommendedName>
    <alternativeName>
        <fullName evidence="13">Ubiquinone biosynthesis protein UbiB</fullName>
    </alternativeName>
</protein>
<evidence type="ECO:0000313" key="16">
    <source>
        <dbReference type="Proteomes" id="UP000261948"/>
    </source>
</evidence>
<dbReference type="SUPFAM" id="SSF56112">
    <property type="entry name" value="Protein kinase-like (PK-like)"/>
    <property type="match status" value="1"/>
</dbReference>
<dbReference type="Pfam" id="PF03109">
    <property type="entry name" value="ABC1"/>
    <property type="match status" value="1"/>
</dbReference>
<keyword evidence="8 13" id="KW-0547">Nucleotide-binding</keyword>
<evidence type="ECO:0000256" key="5">
    <source>
        <dbReference type="ARBA" id="ARBA00022679"/>
    </source>
</evidence>
<dbReference type="PANTHER" id="PTHR10566:SF113">
    <property type="entry name" value="PROTEIN ACTIVITY OF BC1 COMPLEX KINASE 7, CHLOROPLASTIC"/>
    <property type="match status" value="1"/>
</dbReference>
<evidence type="ECO:0000256" key="8">
    <source>
        <dbReference type="ARBA" id="ARBA00022741"/>
    </source>
</evidence>
<dbReference type="NCBIfam" id="TIGR01982">
    <property type="entry name" value="UbiB"/>
    <property type="match status" value="1"/>
</dbReference>
<organism evidence="15 16">
    <name type="scientific">Comamonas testosteroni</name>
    <name type="common">Pseudomonas testosteroni</name>
    <dbReference type="NCBI Taxonomy" id="285"/>
    <lineage>
        <taxon>Bacteria</taxon>
        <taxon>Pseudomonadati</taxon>
        <taxon>Pseudomonadota</taxon>
        <taxon>Betaproteobacteria</taxon>
        <taxon>Burkholderiales</taxon>
        <taxon>Comamonadaceae</taxon>
        <taxon>Comamonas</taxon>
    </lineage>
</organism>
<evidence type="ECO:0000259" key="14">
    <source>
        <dbReference type="Pfam" id="PF03109"/>
    </source>
</evidence>
<evidence type="ECO:0000256" key="13">
    <source>
        <dbReference type="HAMAP-Rule" id="MF_00414"/>
    </source>
</evidence>
<comment type="similarity">
    <text evidence="2">Belongs to the protein kinase superfamily. ADCK protein kinase family.</text>
</comment>
<keyword evidence="11 13" id="KW-1133">Transmembrane helix</keyword>
<dbReference type="InterPro" id="IPR010232">
    <property type="entry name" value="UbiB"/>
</dbReference>
<dbReference type="GO" id="GO:0010795">
    <property type="term" value="P:regulation of ubiquinone biosynthetic process"/>
    <property type="evidence" value="ECO:0007669"/>
    <property type="project" value="UniProtKB-UniRule"/>
</dbReference>
<dbReference type="EMBL" id="QURR01000002">
    <property type="protein sequence ID" value="RGE46592.1"/>
    <property type="molecule type" value="Genomic_DNA"/>
</dbReference>
<proteinExistence type="inferred from homology"/>
<evidence type="ECO:0000256" key="11">
    <source>
        <dbReference type="ARBA" id="ARBA00022989"/>
    </source>
</evidence>
<dbReference type="EC" id="2.7.-.-" evidence="13"/>
<keyword evidence="15" id="KW-0830">Ubiquinone</keyword>
<keyword evidence="4" id="KW-0997">Cell inner membrane</keyword>
<dbReference type="GO" id="GO:0005524">
    <property type="term" value="F:ATP binding"/>
    <property type="evidence" value="ECO:0007669"/>
    <property type="project" value="UniProtKB-KW"/>
</dbReference>
<dbReference type="NCBIfam" id="NF003404">
    <property type="entry name" value="PRK04750.1"/>
    <property type="match status" value="1"/>
</dbReference>
<keyword evidence="3 13" id="KW-1003">Cell membrane</keyword>
<reference evidence="15 16" key="1">
    <citation type="submission" date="2018-08" db="EMBL/GenBank/DDBJ databases">
        <title>Comamonas testosteroni strain SWCO2.</title>
        <authorList>
            <person name="Jiang N."/>
            <person name="Zhang X.Z."/>
        </authorList>
    </citation>
    <scope>NUCLEOTIDE SEQUENCE [LARGE SCALE GENOMIC DNA]</scope>
    <source>
        <strain evidence="15 16">SWCO2</strain>
    </source>
</reference>
<comment type="subcellular location">
    <subcellularLocation>
        <location evidence="13">Cell membrane</location>
        <topology evidence="13">Single-pass membrane protein</topology>
    </subcellularLocation>
</comment>
<keyword evidence="9 13" id="KW-0418">Kinase</keyword>
<dbReference type="CDD" id="cd13972">
    <property type="entry name" value="UbiB"/>
    <property type="match status" value="1"/>
</dbReference>
<keyword evidence="6 13" id="KW-0831">Ubiquinone biosynthesis</keyword>
<dbReference type="HAMAP" id="MF_00414">
    <property type="entry name" value="UbiB"/>
    <property type="match status" value="1"/>
</dbReference>
<evidence type="ECO:0000256" key="6">
    <source>
        <dbReference type="ARBA" id="ARBA00022688"/>
    </source>
</evidence>
<dbReference type="AlphaFoldDB" id="A0A373FSS0"/>
<evidence type="ECO:0000256" key="4">
    <source>
        <dbReference type="ARBA" id="ARBA00022519"/>
    </source>
</evidence>
<comment type="caution">
    <text evidence="13">Lacks conserved residue(s) required for the propagation of feature annotation.</text>
</comment>
<evidence type="ECO:0000256" key="7">
    <source>
        <dbReference type="ARBA" id="ARBA00022692"/>
    </source>
</evidence>
<comment type="function">
    <text evidence="13">Is probably a protein kinase regulator of UbiI activity which is involved in aerobic coenzyme Q (ubiquinone) biosynthesis.</text>
</comment>
<keyword evidence="16" id="KW-1185">Reference proteome</keyword>
<name>A0A373FSS0_COMTE</name>
<comment type="similarity">
    <text evidence="13">Belongs to the ABC1 family. UbiB subfamily.</text>
</comment>
<dbReference type="UniPathway" id="UPA00232"/>
<dbReference type="GO" id="GO:0004672">
    <property type="term" value="F:protein kinase activity"/>
    <property type="evidence" value="ECO:0007669"/>
    <property type="project" value="UniProtKB-UniRule"/>
</dbReference>
<gene>
    <name evidence="13 15" type="primary">ubiB</name>
    <name evidence="15" type="ORF">DZC30_02115</name>
</gene>
<dbReference type="InterPro" id="IPR011009">
    <property type="entry name" value="Kinase-like_dom_sf"/>
</dbReference>
<feature type="active site" description="Proton acceptor" evidence="13">
    <location>
        <position position="286"/>
    </location>
</feature>
<evidence type="ECO:0000256" key="12">
    <source>
        <dbReference type="ARBA" id="ARBA00023136"/>
    </source>
</evidence>
<dbReference type="InterPro" id="IPR050154">
    <property type="entry name" value="UbiB_kinase"/>
</dbReference>
<dbReference type="InterPro" id="IPR004147">
    <property type="entry name" value="ABC1_dom"/>
</dbReference>
<keyword evidence="10 13" id="KW-0067">ATP-binding</keyword>
<feature type="domain" description="ABC1 atypical kinase-like" evidence="14">
    <location>
        <begin position="88"/>
        <end position="341"/>
    </location>
</feature>
<dbReference type="GO" id="GO:0006744">
    <property type="term" value="P:ubiquinone biosynthetic process"/>
    <property type="evidence" value="ECO:0007669"/>
    <property type="project" value="UniProtKB-UniPathway"/>
</dbReference>